<keyword evidence="2" id="KW-1185">Reference proteome</keyword>
<sequence>MANICSLFVPSTDAPQSLHYDFQSVQWYTIQKHPRYYHHRGKYKRCLPLPRVQTKYPLEMNSFGLTDDGDFAILGVNMEDPDEEESDKTNNIGQALGGDISALLTGTIFDGKPSNIKSYSTGTPIDWQNVGAYSDVSSAGSSPQSFTVPDGMRRDNVNFSQDDEALKEIKELLLEIIPTLSPGDTDNYSIGLSNIGFHPKCVTMCELKYEDLDFMKVLHRRYFFNEVTGVEHPWEV</sequence>
<evidence type="ECO:0000313" key="1">
    <source>
        <dbReference type="EMBL" id="KAL3799747.1"/>
    </source>
</evidence>
<gene>
    <name evidence="1" type="ORF">HJC23_010397</name>
</gene>
<evidence type="ECO:0000313" key="2">
    <source>
        <dbReference type="Proteomes" id="UP001516023"/>
    </source>
</evidence>
<dbReference type="EMBL" id="JABMIG020000036">
    <property type="protein sequence ID" value="KAL3799747.1"/>
    <property type="molecule type" value="Genomic_DNA"/>
</dbReference>
<accession>A0ABD3QHQ9</accession>
<protein>
    <submittedName>
        <fullName evidence="1">Uncharacterized protein</fullName>
    </submittedName>
</protein>
<organism evidence="1 2">
    <name type="scientific">Cyclotella cryptica</name>
    <dbReference type="NCBI Taxonomy" id="29204"/>
    <lineage>
        <taxon>Eukaryota</taxon>
        <taxon>Sar</taxon>
        <taxon>Stramenopiles</taxon>
        <taxon>Ochrophyta</taxon>
        <taxon>Bacillariophyta</taxon>
        <taxon>Coscinodiscophyceae</taxon>
        <taxon>Thalassiosirophycidae</taxon>
        <taxon>Stephanodiscales</taxon>
        <taxon>Stephanodiscaceae</taxon>
        <taxon>Cyclotella</taxon>
    </lineage>
</organism>
<reference evidence="1 2" key="1">
    <citation type="journal article" date="2020" name="G3 (Bethesda)">
        <title>Improved Reference Genome for Cyclotella cryptica CCMP332, a Model for Cell Wall Morphogenesis, Salinity Adaptation, and Lipid Production in Diatoms (Bacillariophyta).</title>
        <authorList>
            <person name="Roberts W.R."/>
            <person name="Downey K.M."/>
            <person name="Ruck E.C."/>
            <person name="Traller J.C."/>
            <person name="Alverson A.J."/>
        </authorList>
    </citation>
    <scope>NUCLEOTIDE SEQUENCE [LARGE SCALE GENOMIC DNA]</scope>
    <source>
        <strain evidence="1 2">CCMP332</strain>
    </source>
</reference>
<dbReference type="Proteomes" id="UP001516023">
    <property type="component" value="Unassembled WGS sequence"/>
</dbReference>
<name>A0ABD3QHQ9_9STRA</name>
<comment type="caution">
    <text evidence="1">The sequence shown here is derived from an EMBL/GenBank/DDBJ whole genome shotgun (WGS) entry which is preliminary data.</text>
</comment>
<proteinExistence type="predicted"/>
<dbReference type="AlphaFoldDB" id="A0ABD3QHQ9"/>